<dbReference type="RefSeq" id="WP_380722540.1">
    <property type="nucleotide sequence ID" value="NZ_JBHSGI010000034.1"/>
</dbReference>
<dbReference type="PIRSF" id="PIRSF016789">
    <property type="entry name" value="DUF454"/>
    <property type="match status" value="1"/>
</dbReference>
<evidence type="ECO:0000313" key="3">
    <source>
        <dbReference type="Proteomes" id="UP001595973"/>
    </source>
</evidence>
<feature type="transmembrane region" description="Helical" evidence="1">
    <location>
        <begin position="83"/>
        <end position="102"/>
    </location>
</feature>
<feature type="transmembrane region" description="Helical" evidence="1">
    <location>
        <begin position="108"/>
        <end position="124"/>
    </location>
</feature>
<evidence type="ECO:0000256" key="1">
    <source>
        <dbReference type="SAM" id="Phobius"/>
    </source>
</evidence>
<dbReference type="Proteomes" id="UP001595973">
    <property type="component" value="Unassembled WGS sequence"/>
</dbReference>
<keyword evidence="1" id="KW-1133">Transmembrane helix</keyword>
<keyword evidence="3" id="KW-1185">Reference proteome</keyword>
<evidence type="ECO:0000313" key="2">
    <source>
        <dbReference type="EMBL" id="MFC4671717.1"/>
    </source>
</evidence>
<accession>A0ABV9KNH9</accession>
<proteinExistence type="predicted"/>
<reference evidence="3" key="1">
    <citation type="journal article" date="2019" name="Int. J. Syst. Evol. Microbiol.">
        <title>The Global Catalogue of Microorganisms (GCM) 10K type strain sequencing project: providing services to taxonomists for standard genome sequencing and annotation.</title>
        <authorList>
            <consortium name="The Broad Institute Genomics Platform"/>
            <consortium name="The Broad Institute Genome Sequencing Center for Infectious Disease"/>
            <person name="Wu L."/>
            <person name="Ma J."/>
        </authorList>
    </citation>
    <scope>NUCLEOTIDE SEQUENCE [LARGE SCALE GENOMIC DNA]</scope>
    <source>
        <strain evidence="3">CGMCC 4.7283</strain>
    </source>
</reference>
<protein>
    <submittedName>
        <fullName evidence="2">YbaN family protein</fullName>
    </submittedName>
</protein>
<keyword evidence="1" id="KW-0472">Membrane</keyword>
<dbReference type="EMBL" id="JBHSGI010000034">
    <property type="protein sequence ID" value="MFC4671717.1"/>
    <property type="molecule type" value="Genomic_DNA"/>
</dbReference>
<dbReference type="PANTHER" id="PTHR35813:SF1">
    <property type="entry name" value="INNER MEMBRANE PROTEIN YBAN"/>
    <property type="match status" value="1"/>
</dbReference>
<dbReference type="InterPro" id="IPR007401">
    <property type="entry name" value="DUF454"/>
</dbReference>
<sequence>MPPEQPVPQVRLRPLWTLAGILSLALGIIGIALPVLPTTPFVLLAALCFGKGSPRLRAWLLSHRRFGPMITDWETTGAIPRRVKLWACAMMALGFAFCAAIGVPGRVLMAQALLMGIGAAYVLTRPDR</sequence>
<keyword evidence="1" id="KW-0812">Transmembrane</keyword>
<gene>
    <name evidence="2" type="ORF">ACFO5X_24415</name>
</gene>
<dbReference type="PANTHER" id="PTHR35813">
    <property type="entry name" value="INNER MEMBRANE PROTEIN YBAN"/>
    <property type="match status" value="1"/>
</dbReference>
<dbReference type="Pfam" id="PF04304">
    <property type="entry name" value="DUF454"/>
    <property type="match status" value="1"/>
</dbReference>
<organism evidence="2 3">
    <name type="scientific">Seohaeicola nanhaiensis</name>
    <dbReference type="NCBI Taxonomy" id="1387282"/>
    <lineage>
        <taxon>Bacteria</taxon>
        <taxon>Pseudomonadati</taxon>
        <taxon>Pseudomonadota</taxon>
        <taxon>Alphaproteobacteria</taxon>
        <taxon>Rhodobacterales</taxon>
        <taxon>Roseobacteraceae</taxon>
        <taxon>Seohaeicola</taxon>
    </lineage>
</organism>
<feature type="transmembrane region" description="Helical" evidence="1">
    <location>
        <begin position="20"/>
        <end position="49"/>
    </location>
</feature>
<name>A0ABV9KNH9_9RHOB</name>
<comment type="caution">
    <text evidence="2">The sequence shown here is derived from an EMBL/GenBank/DDBJ whole genome shotgun (WGS) entry which is preliminary data.</text>
</comment>